<gene>
    <name evidence="2" type="ORF">AHMF7605_15080</name>
</gene>
<name>A0A2T2YGU8_9BACT</name>
<dbReference type="AlphaFoldDB" id="A0A2T2YGU8"/>
<feature type="signal peptide" evidence="1">
    <location>
        <begin position="1"/>
        <end position="26"/>
    </location>
</feature>
<dbReference type="Proteomes" id="UP000240357">
    <property type="component" value="Unassembled WGS sequence"/>
</dbReference>
<keyword evidence="1" id="KW-0732">Signal</keyword>
<reference evidence="2 3" key="1">
    <citation type="submission" date="2018-03" db="EMBL/GenBank/DDBJ databases">
        <title>Adhaeribacter sp. HMF7605 Genome sequencing and assembly.</title>
        <authorList>
            <person name="Kang H."/>
            <person name="Kang J."/>
            <person name="Cha I."/>
            <person name="Kim H."/>
            <person name="Joh K."/>
        </authorList>
    </citation>
    <scope>NUCLEOTIDE SEQUENCE [LARGE SCALE GENOMIC DNA]</scope>
    <source>
        <strain evidence="2 3">HMF7605</strain>
    </source>
</reference>
<dbReference type="RefSeq" id="WP_106930679.1">
    <property type="nucleotide sequence ID" value="NZ_PYFT01000001.1"/>
</dbReference>
<protein>
    <recommendedName>
        <fullName evidence="4">VCBS repeat-containing protein</fullName>
    </recommendedName>
</protein>
<evidence type="ECO:0000313" key="3">
    <source>
        <dbReference type="Proteomes" id="UP000240357"/>
    </source>
</evidence>
<evidence type="ECO:0008006" key="4">
    <source>
        <dbReference type="Google" id="ProtNLM"/>
    </source>
</evidence>
<sequence length="284" mass="32016">MTTLKKKILALIFAVFSLTACNNSNRQNNLVNETSTVDTLANTKEGSNVNAIDTVSYDYSYFPIDSLFTTKVLTVGTFHDDEVWESADKEKWFGLFKRKAGFYLQETKLKTKRVYDQIVDENENEKTGWGVQTMNKDTSIILIEASKFLTPHSVQQAILSKEQVFPGDTLRINYLGIDYKIFATGRKKKVQDDPEWFDVWNYKLYLTAKIKGQQKTSLLAAQPNFDDQMINIIFAGDIDGDGILDFIIDTSRHYNATSPTIYLSTPADNGEVVKPIGGHTSVGC</sequence>
<dbReference type="EMBL" id="PYFT01000001">
    <property type="protein sequence ID" value="PSR54735.1"/>
    <property type="molecule type" value="Genomic_DNA"/>
</dbReference>
<evidence type="ECO:0000256" key="1">
    <source>
        <dbReference type="SAM" id="SignalP"/>
    </source>
</evidence>
<evidence type="ECO:0000313" key="2">
    <source>
        <dbReference type="EMBL" id="PSR54735.1"/>
    </source>
</evidence>
<dbReference type="OrthoDB" id="1091452at2"/>
<comment type="caution">
    <text evidence="2">The sequence shown here is derived from an EMBL/GenBank/DDBJ whole genome shotgun (WGS) entry which is preliminary data.</text>
</comment>
<keyword evidence="3" id="KW-1185">Reference proteome</keyword>
<proteinExistence type="predicted"/>
<feature type="chain" id="PRO_5015549152" description="VCBS repeat-containing protein" evidence="1">
    <location>
        <begin position="27"/>
        <end position="284"/>
    </location>
</feature>
<accession>A0A2T2YGU8</accession>
<organism evidence="2 3">
    <name type="scientific">Adhaeribacter arboris</name>
    <dbReference type="NCBI Taxonomy" id="2072846"/>
    <lineage>
        <taxon>Bacteria</taxon>
        <taxon>Pseudomonadati</taxon>
        <taxon>Bacteroidota</taxon>
        <taxon>Cytophagia</taxon>
        <taxon>Cytophagales</taxon>
        <taxon>Hymenobacteraceae</taxon>
        <taxon>Adhaeribacter</taxon>
    </lineage>
</organism>
<dbReference type="PROSITE" id="PS51257">
    <property type="entry name" value="PROKAR_LIPOPROTEIN"/>
    <property type="match status" value="1"/>
</dbReference>